<evidence type="ECO:0000313" key="2">
    <source>
        <dbReference type="EMBL" id="SVB65129.1"/>
    </source>
</evidence>
<accession>A0A382FR25</accession>
<feature type="region of interest" description="Disordered" evidence="1">
    <location>
        <begin position="70"/>
        <end position="91"/>
    </location>
</feature>
<proteinExistence type="predicted"/>
<evidence type="ECO:0000256" key="1">
    <source>
        <dbReference type="SAM" id="MobiDB-lite"/>
    </source>
</evidence>
<reference evidence="2" key="1">
    <citation type="submission" date="2018-05" db="EMBL/GenBank/DDBJ databases">
        <authorList>
            <person name="Lanie J.A."/>
            <person name="Ng W.-L."/>
            <person name="Kazmierczak K.M."/>
            <person name="Andrzejewski T.M."/>
            <person name="Davidsen T.M."/>
            <person name="Wayne K.J."/>
            <person name="Tettelin H."/>
            <person name="Glass J.I."/>
            <person name="Rusch D."/>
            <person name="Podicherti R."/>
            <person name="Tsui H.-C.T."/>
            <person name="Winkler M.E."/>
        </authorList>
    </citation>
    <scope>NUCLEOTIDE SEQUENCE</scope>
</reference>
<feature type="compositionally biased region" description="Basic and acidic residues" evidence="1">
    <location>
        <begin position="24"/>
        <end position="36"/>
    </location>
</feature>
<dbReference type="EMBL" id="UINC01051231">
    <property type="protein sequence ID" value="SVB65129.1"/>
    <property type="molecule type" value="Genomic_DNA"/>
</dbReference>
<name>A0A382FR25_9ZZZZ</name>
<organism evidence="2">
    <name type="scientific">marine metagenome</name>
    <dbReference type="NCBI Taxonomy" id="408172"/>
    <lineage>
        <taxon>unclassified sequences</taxon>
        <taxon>metagenomes</taxon>
        <taxon>ecological metagenomes</taxon>
    </lineage>
</organism>
<feature type="non-terminal residue" evidence="2">
    <location>
        <position position="192"/>
    </location>
</feature>
<dbReference type="AlphaFoldDB" id="A0A382FR25"/>
<gene>
    <name evidence="2" type="ORF">METZ01_LOCUS217983</name>
</gene>
<protein>
    <submittedName>
        <fullName evidence="2">Uncharacterized protein</fullName>
    </submittedName>
</protein>
<feature type="region of interest" description="Disordered" evidence="1">
    <location>
        <begin position="1"/>
        <end position="36"/>
    </location>
</feature>
<sequence length="192" mass="21256">MSKTDIMETHATSAGEAKPIAKTPRTDQPEIHPEDPEWFRYVTSLSPQGENGAFLTPDELLDVNIAFDRLQSSNGGTPRKPSDGKTVADDDDEEIKKQMSTAFRRAFEMVNRQQHDSPSEDEDTLLSAAGASQTLRNAILYNISEGRDPLEGVERSPTALQLARRYLSMVAYAPPSFLQGIKVLNYVRGTIT</sequence>